<feature type="region of interest" description="Disordered" evidence="1">
    <location>
        <begin position="427"/>
        <end position="471"/>
    </location>
</feature>
<feature type="region of interest" description="Disordered" evidence="1">
    <location>
        <begin position="597"/>
        <end position="640"/>
    </location>
</feature>
<feature type="region of interest" description="Disordered" evidence="1">
    <location>
        <begin position="359"/>
        <end position="387"/>
    </location>
</feature>
<keyword evidence="3" id="KW-1185">Reference proteome</keyword>
<accession>A0A4Z1JIV0</accession>
<feature type="region of interest" description="Disordered" evidence="1">
    <location>
        <begin position="66"/>
        <end position="174"/>
    </location>
</feature>
<gene>
    <name evidence="2" type="ORF">BELL_0347g00130</name>
</gene>
<sequence length="670" mass="75176">MAYRGKPQDGVNKRTQTASERTSMTITMPPPPENFPQFSQNEANGMQSDENAVSGHLAKTPTQEFANFNKQVNANGSEVDKSPKPLSATGNGNRRDMETKSSTHTHGHKSKTRPFIRKKNGIKRKRGRNFQRYHHCSTKDVDNDNIETDDENGDKYKYKHRGGGEYGDENGDDDEPIISLYQRMLLSFRRENEKFYKSEALEFHKSNASGNILGAESNSRDPAATSHLNDMNGNNPRESERLSEGPQKIHNGAIIPDPNFNTEVLFSKERAPPKIIQLEPVDRNIAIIHKMIKESPEEPKMSTWKLIRHRVSSWTGRLNPLRRWSQSGRDNEARMSLRHSEADLGAFTRDELRENAERKIANGHTRDSAHSIKRAGSSGQNSEESFSNVDVYGIREVEAEVIRMSSPARTCLISRSKSVRSVEPIIEDASNETGGGNAAQENAQRLQTTQEPIDSDPDPEGTTLRRRPRVERLRREFTGSIEEVINSNRMLQAMSNVDTQGSSASSEYLETIATRNLLGYSYGLNQSQQNLTLMSGVADDSIQDDDDFGAPLCRYSSRELSAEEESQEHDILEDKTSTVTAIKEKCRSKVDRSAVRGFVPEGDPIPESALEDSEASQRSNSDPPSLTNTTNTSESSMSVQQQYSCGIFRSNAIRRKRRSMSFESYNDALM</sequence>
<reference evidence="2 3" key="1">
    <citation type="submission" date="2017-12" db="EMBL/GenBank/DDBJ databases">
        <title>Comparative genomics of Botrytis spp.</title>
        <authorList>
            <person name="Valero-Jimenez C.A."/>
            <person name="Tapia P."/>
            <person name="Veloso J."/>
            <person name="Silva-Moreno E."/>
            <person name="Staats M."/>
            <person name="Valdes J.H."/>
            <person name="Van Kan J.A.L."/>
        </authorList>
    </citation>
    <scope>NUCLEOTIDE SEQUENCE [LARGE SCALE GENOMIC DNA]</scope>
    <source>
        <strain evidence="2 3">Be9601</strain>
    </source>
</reference>
<name>A0A4Z1JIV0_9HELO</name>
<feature type="region of interest" description="Disordered" evidence="1">
    <location>
        <begin position="212"/>
        <end position="244"/>
    </location>
</feature>
<feature type="compositionally biased region" description="Polar residues" evidence="1">
    <location>
        <begin position="36"/>
        <end position="51"/>
    </location>
</feature>
<dbReference type="OrthoDB" id="3540303at2759"/>
<feature type="compositionally biased region" description="Low complexity" evidence="1">
    <location>
        <begin position="619"/>
        <end position="638"/>
    </location>
</feature>
<organism evidence="2 3">
    <name type="scientific">Botrytis elliptica</name>
    <dbReference type="NCBI Taxonomy" id="278938"/>
    <lineage>
        <taxon>Eukaryota</taxon>
        <taxon>Fungi</taxon>
        <taxon>Dikarya</taxon>
        <taxon>Ascomycota</taxon>
        <taxon>Pezizomycotina</taxon>
        <taxon>Leotiomycetes</taxon>
        <taxon>Helotiales</taxon>
        <taxon>Sclerotiniaceae</taxon>
        <taxon>Botrytis</taxon>
    </lineage>
</organism>
<evidence type="ECO:0000313" key="2">
    <source>
        <dbReference type="EMBL" id="TGO73611.1"/>
    </source>
</evidence>
<evidence type="ECO:0000256" key="1">
    <source>
        <dbReference type="SAM" id="MobiDB-lite"/>
    </source>
</evidence>
<protein>
    <submittedName>
        <fullName evidence="2">Uncharacterized protein</fullName>
    </submittedName>
</protein>
<feature type="compositionally biased region" description="Basic residues" evidence="1">
    <location>
        <begin position="103"/>
        <end position="136"/>
    </location>
</feature>
<feature type="compositionally biased region" description="Polar residues" evidence="1">
    <location>
        <begin position="377"/>
        <end position="387"/>
    </location>
</feature>
<feature type="compositionally biased region" description="Polar residues" evidence="1">
    <location>
        <begin position="13"/>
        <end position="26"/>
    </location>
</feature>
<feature type="compositionally biased region" description="Polar residues" evidence="1">
    <location>
        <begin position="226"/>
        <end position="236"/>
    </location>
</feature>
<feature type="compositionally biased region" description="Polar residues" evidence="1">
    <location>
        <begin position="439"/>
        <end position="452"/>
    </location>
</feature>
<feature type="compositionally biased region" description="Acidic residues" evidence="1">
    <location>
        <begin position="143"/>
        <end position="152"/>
    </location>
</feature>
<comment type="caution">
    <text evidence="2">The sequence shown here is derived from an EMBL/GenBank/DDBJ whole genome shotgun (WGS) entry which is preliminary data.</text>
</comment>
<dbReference type="Proteomes" id="UP000297229">
    <property type="component" value="Unassembled WGS sequence"/>
</dbReference>
<feature type="compositionally biased region" description="Polar residues" evidence="1">
    <location>
        <begin position="66"/>
        <end position="76"/>
    </location>
</feature>
<dbReference type="EMBL" id="PQXM01000345">
    <property type="protein sequence ID" value="TGO73611.1"/>
    <property type="molecule type" value="Genomic_DNA"/>
</dbReference>
<proteinExistence type="predicted"/>
<feature type="region of interest" description="Disordered" evidence="1">
    <location>
        <begin position="1"/>
        <end position="54"/>
    </location>
</feature>
<feature type="compositionally biased region" description="Basic and acidic residues" evidence="1">
    <location>
        <begin position="359"/>
        <end position="370"/>
    </location>
</feature>
<dbReference type="AlphaFoldDB" id="A0A4Z1JIV0"/>
<evidence type="ECO:0000313" key="3">
    <source>
        <dbReference type="Proteomes" id="UP000297229"/>
    </source>
</evidence>